<evidence type="ECO:0000313" key="2">
    <source>
        <dbReference type="Proteomes" id="UP000295341"/>
    </source>
</evidence>
<keyword evidence="2" id="KW-1185">Reference proteome</keyword>
<protein>
    <submittedName>
        <fullName evidence="1">Uncharacterized protein</fullName>
    </submittedName>
</protein>
<dbReference type="Proteomes" id="UP000295341">
    <property type="component" value="Unassembled WGS sequence"/>
</dbReference>
<comment type="caution">
    <text evidence="1">The sequence shown here is derived from an EMBL/GenBank/DDBJ whole genome shotgun (WGS) entry which is preliminary data.</text>
</comment>
<dbReference type="EMBL" id="SOBT01000009">
    <property type="protein sequence ID" value="TDU28005.1"/>
    <property type="molecule type" value="Genomic_DNA"/>
</dbReference>
<reference evidence="1 2" key="1">
    <citation type="submission" date="2019-03" db="EMBL/GenBank/DDBJ databases">
        <title>Genomic Encyclopedia of Type Strains, Phase IV (KMG-IV): sequencing the most valuable type-strain genomes for metagenomic binning, comparative biology and taxonomic classification.</title>
        <authorList>
            <person name="Goeker M."/>
        </authorList>
    </citation>
    <scope>NUCLEOTIDE SEQUENCE [LARGE SCALE GENOMIC DNA]</scope>
    <source>
        <strain evidence="1 2">DSM 26377</strain>
    </source>
</reference>
<evidence type="ECO:0000313" key="1">
    <source>
        <dbReference type="EMBL" id="TDU28005.1"/>
    </source>
</evidence>
<gene>
    <name evidence="1" type="ORF">DFR24_2364</name>
</gene>
<sequence length="98" mass="10918">MPSSRWVEGPQGIASVNSIPAELDELLSLYLDEEEEGEAALRRAGEWAGKHPLDIADLFDWVQRYPASKERRQRAQVVLRAALGMRLVPGPVCRPTPP</sequence>
<accession>A0A4R7P2P5</accession>
<name>A0A4R7P2P5_9GAMM</name>
<dbReference type="AlphaFoldDB" id="A0A4R7P2P5"/>
<organism evidence="1 2">
    <name type="scientific">Panacagrimonas perspica</name>
    <dbReference type="NCBI Taxonomy" id="381431"/>
    <lineage>
        <taxon>Bacteria</taxon>
        <taxon>Pseudomonadati</taxon>
        <taxon>Pseudomonadota</taxon>
        <taxon>Gammaproteobacteria</taxon>
        <taxon>Nevskiales</taxon>
        <taxon>Nevskiaceae</taxon>
        <taxon>Panacagrimonas</taxon>
    </lineage>
</organism>
<proteinExistence type="predicted"/>